<dbReference type="RefSeq" id="WP_188776470.1">
    <property type="nucleotide sequence ID" value="NZ_BMMB01000007.1"/>
</dbReference>
<keyword evidence="10" id="KW-0406">Ion transport</keyword>
<reference evidence="14 15" key="1">
    <citation type="submission" date="2023-07" db="EMBL/GenBank/DDBJ databases">
        <title>Genomic Encyclopedia of Type Strains, Phase IV (KMG-IV): sequencing the most valuable type-strain genomes for metagenomic binning, comparative biology and taxonomic classification.</title>
        <authorList>
            <person name="Goeker M."/>
        </authorList>
    </citation>
    <scope>NUCLEOTIDE SEQUENCE [LARGE SCALE GENOMIC DNA]</scope>
    <source>
        <strain evidence="14 15">DSM 22170</strain>
    </source>
</reference>
<evidence type="ECO:0000256" key="7">
    <source>
        <dbReference type="ARBA" id="ARBA00022475"/>
    </source>
</evidence>
<evidence type="ECO:0000256" key="12">
    <source>
        <dbReference type="ARBA" id="ARBA00031636"/>
    </source>
</evidence>
<proteinExistence type="inferred from homology"/>
<dbReference type="Proteomes" id="UP001185028">
    <property type="component" value="Unassembled WGS sequence"/>
</dbReference>
<evidence type="ECO:0000256" key="3">
    <source>
        <dbReference type="ARBA" id="ARBA00010199"/>
    </source>
</evidence>
<gene>
    <name evidence="14" type="ORF">JOC58_004780</name>
</gene>
<evidence type="ECO:0000313" key="14">
    <source>
        <dbReference type="EMBL" id="MDR6246820.1"/>
    </source>
</evidence>
<dbReference type="EMBL" id="JAVDQH010000047">
    <property type="protein sequence ID" value="MDR6246820.1"/>
    <property type="molecule type" value="Genomic_DNA"/>
</dbReference>
<name>A0ABU1J5P7_9BACL</name>
<keyword evidence="11 13" id="KW-0472">Membrane</keyword>
<keyword evidence="7" id="KW-1003">Cell membrane</keyword>
<feature type="transmembrane region" description="Helical" evidence="13">
    <location>
        <begin position="194"/>
        <end position="215"/>
    </location>
</feature>
<feature type="transmembrane region" description="Helical" evidence="13">
    <location>
        <begin position="54"/>
        <end position="79"/>
    </location>
</feature>
<dbReference type="PANTHER" id="PTHR43298">
    <property type="entry name" value="MULTIDRUG RESISTANCE PROTEIN NORM-RELATED"/>
    <property type="match status" value="1"/>
</dbReference>
<keyword evidence="6" id="KW-0050">Antiport</keyword>
<feature type="transmembrane region" description="Helical" evidence="13">
    <location>
        <begin position="286"/>
        <end position="308"/>
    </location>
</feature>
<feature type="transmembrane region" description="Helical" evidence="13">
    <location>
        <begin position="351"/>
        <end position="369"/>
    </location>
</feature>
<dbReference type="NCBIfam" id="TIGR00797">
    <property type="entry name" value="matE"/>
    <property type="match status" value="1"/>
</dbReference>
<dbReference type="InterPro" id="IPR050222">
    <property type="entry name" value="MATE_MdtK"/>
</dbReference>
<feature type="transmembrane region" description="Helical" evidence="13">
    <location>
        <begin position="14"/>
        <end position="34"/>
    </location>
</feature>
<dbReference type="Pfam" id="PF01554">
    <property type="entry name" value="MatE"/>
    <property type="match status" value="2"/>
</dbReference>
<dbReference type="PIRSF" id="PIRSF006603">
    <property type="entry name" value="DinF"/>
    <property type="match status" value="1"/>
</dbReference>
<evidence type="ECO:0000256" key="4">
    <source>
        <dbReference type="ARBA" id="ARBA00020268"/>
    </source>
</evidence>
<feature type="transmembrane region" description="Helical" evidence="13">
    <location>
        <begin position="129"/>
        <end position="150"/>
    </location>
</feature>
<keyword evidence="8 13" id="KW-0812">Transmembrane</keyword>
<organism evidence="14 15">
    <name type="scientific">Paenibacillus hunanensis</name>
    <dbReference type="NCBI Taxonomy" id="539262"/>
    <lineage>
        <taxon>Bacteria</taxon>
        <taxon>Bacillati</taxon>
        <taxon>Bacillota</taxon>
        <taxon>Bacilli</taxon>
        <taxon>Bacillales</taxon>
        <taxon>Paenibacillaceae</taxon>
        <taxon>Paenibacillus</taxon>
    </lineage>
</organism>
<dbReference type="InterPro" id="IPR002528">
    <property type="entry name" value="MATE_fam"/>
</dbReference>
<feature type="transmembrane region" description="Helical" evidence="13">
    <location>
        <begin position="91"/>
        <end position="117"/>
    </location>
</feature>
<evidence type="ECO:0000256" key="13">
    <source>
        <dbReference type="SAM" id="Phobius"/>
    </source>
</evidence>
<feature type="transmembrane region" description="Helical" evidence="13">
    <location>
        <begin position="162"/>
        <end position="188"/>
    </location>
</feature>
<comment type="similarity">
    <text evidence="3">Belongs to the multi antimicrobial extrusion (MATE) (TC 2.A.66.1) family.</text>
</comment>
<evidence type="ECO:0000256" key="11">
    <source>
        <dbReference type="ARBA" id="ARBA00023136"/>
    </source>
</evidence>
<feature type="transmembrane region" description="Helical" evidence="13">
    <location>
        <begin position="244"/>
        <end position="266"/>
    </location>
</feature>
<feature type="transmembrane region" description="Helical" evidence="13">
    <location>
        <begin position="390"/>
        <end position="412"/>
    </location>
</feature>
<evidence type="ECO:0000256" key="10">
    <source>
        <dbReference type="ARBA" id="ARBA00023065"/>
    </source>
</evidence>
<evidence type="ECO:0000313" key="15">
    <source>
        <dbReference type="Proteomes" id="UP001185028"/>
    </source>
</evidence>
<evidence type="ECO:0000256" key="6">
    <source>
        <dbReference type="ARBA" id="ARBA00022449"/>
    </source>
</evidence>
<evidence type="ECO:0000256" key="1">
    <source>
        <dbReference type="ARBA" id="ARBA00003408"/>
    </source>
</evidence>
<dbReference type="PANTHER" id="PTHR43298:SF2">
    <property type="entry name" value="FMN_FAD EXPORTER YEEO-RELATED"/>
    <property type="match status" value="1"/>
</dbReference>
<evidence type="ECO:0000256" key="8">
    <source>
        <dbReference type="ARBA" id="ARBA00022692"/>
    </source>
</evidence>
<protein>
    <recommendedName>
        <fullName evidence="4">Probable multidrug resistance protein NorM</fullName>
    </recommendedName>
    <alternativeName>
        <fullName evidence="12">Multidrug-efflux transporter</fullName>
    </alternativeName>
</protein>
<feature type="transmembrane region" description="Helical" evidence="13">
    <location>
        <begin position="418"/>
        <end position="441"/>
    </location>
</feature>
<keyword evidence="5" id="KW-0813">Transport</keyword>
<comment type="caution">
    <text evidence="14">The sequence shown here is derived from an EMBL/GenBank/DDBJ whole genome shotgun (WGS) entry which is preliminary data.</text>
</comment>
<dbReference type="InterPro" id="IPR048279">
    <property type="entry name" value="MdtK-like"/>
</dbReference>
<evidence type="ECO:0000256" key="2">
    <source>
        <dbReference type="ARBA" id="ARBA00004651"/>
    </source>
</evidence>
<comment type="subcellular location">
    <subcellularLocation>
        <location evidence="2">Cell membrane</location>
        <topology evidence="2">Multi-pass membrane protein</topology>
    </subcellularLocation>
</comment>
<keyword evidence="15" id="KW-1185">Reference proteome</keyword>
<evidence type="ECO:0000256" key="9">
    <source>
        <dbReference type="ARBA" id="ARBA00022989"/>
    </source>
</evidence>
<comment type="function">
    <text evidence="1">Multidrug efflux pump.</text>
</comment>
<keyword evidence="9 13" id="KW-1133">Transmembrane helix</keyword>
<accession>A0ABU1J5P7</accession>
<sequence length="459" mass="50133">MIPTTTWLQKYAQFLRILFPVLITQIALSLISFFDTNMSGHFSPEDLAGVAIGSSLWIPIQAGLSGILVAVTPIVSHLIGGNKRRDVNFNVYQGLLLSIVIALIVLAIGALLVKPILGAMNLETRVHDVALYFLMALSTGIVPLFAYTVLRGYIDALGQTRYSMIITLCSLPINVGLNFLLIFGQWGFPRLGGVGAGVASAITYWCLLIIAVIVVRKAEPFREDQLLSRWYAPSGSKWRELLKIGVPMGFAIFFETAVFAGVTLLMSRYDTLTIAAHQAAQNFASTLYMLPLSICTALTIVVGYEVGAGRLKDARQYSKLGIGTALLLSICTAVILLLFRYQVSALYSSDPVLIELIAHFMIFASFYQLSDAIATPVQGALRGYKDVNPAFFLTFLSYWIIGLPSGYLLATYTTWGAYGYWIGLSIGLACGAVTLLARLLWVQRKAGSSHHSATKQWST</sequence>
<dbReference type="CDD" id="cd13131">
    <property type="entry name" value="MATE_NorM_like"/>
    <property type="match status" value="1"/>
</dbReference>
<feature type="transmembrane region" description="Helical" evidence="13">
    <location>
        <begin position="320"/>
        <end position="339"/>
    </location>
</feature>
<evidence type="ECO:0000256" key="5">
    <source>
        <dbReference type="ARBA" id="ARBA00022448"/>
    </source>
</evidence>